<dbReference type="InterPro" id="IPR051410">
    <property type="entry name" value="Ferric/Cupric_Reductase"/>
</dbReference>
<dbReference type="GO" id="GO:0006879">
    <property type="term" value="P:intracellular iron ion homeostasis"/>
    <property type="evidence" value="ECO:0007669"/>
    <property type="project" value="TreeGrafter"/>
</dbReference>
<feature type="transmembrane region" description="Helical" evidence="11">
    <location>
        <begin position="98"/>
        <end position="118"/>
    </location>
</feature>
<evidence type="ECO:0000256" key="5">
    <source>
        <dbReference type="ARBA" id="ARBA00022989"/>
    </source>
</evidence>
<name>A0A6A6HY07_9PLEO</name>
<feature type="transmembrane region" description="Helical" evidence="11">
    <location>
        <begin position="133"/>
        <end position="151"/>
    </location>
</feature>
<reference evidence="13" key="1">
    <citation type="journal article" date="2020" name="Stud. Mycol.">
        <title>101 Dothideomycetes genomes: a test case for predicting lifestyles and emergence of pathogens.</title>
        <authorList>
            <person name="Haridas S."/>
            <person name="Albert R."/>
            <person name="Binder M."/>
            <person name="Bloem J."/>
            <person name="Labutti K."/>
            <person name="Salamov A."/>
            <person name="Andreopoulos B."/>
            <person name="Baker S."/>
            <person name="Barry K."/>
            <person name="Bills G."/>
            <person name="Bluhm B."/>
            <person name="Cannon C."/>
            <person name="Castanera R."/>
            <person name="Culley D."/>
            <person name="Daum C."/>
            <person name="Ezra D."/>
            <person name="Gonzalez J."/>
            <person name="Henrissat B."/>
            <person name="Kuo A."/>
            <person name="Liang C."/>
            <person name="Lipzen A."/>
            <person name="Lutzoni F."/>
            <person name="Magnuson J."/>
            <person name="Mondo S."/>
            <person name="Nolan M."/>
            <person name="Ohm R."/>
            <person name="Pangilinan J."/>
            <person name="Park H.-J."/>
            <person name="Ramirez L."/>
            <person name="Alfaro M."/>
            <person name="Sun H."/>
            <person name="Tritt A."/>
            <person name="Yoshinaga Y."/>
            <person name="Zwiers L.-H."/>
            <person name="Turgeon B."/>
            <person name="Goodwin S."/>
            <person name="Spatafora J."/>
            <person name="Crous P."/>
            <person name="Grigoriev I."/>
        </authorList>
    </citation>
    <scope>NUCLEOTIDE SEQUENCE</scope>
    <source>
        <strain evidence="13">CBS 122368</strain>
    </source>
</reference>
<evidence type="ECO:0000256" key="3">
    <source>
        <dbReference type="ARBA" id="ARBA00022448"/>
    </source>
</evidence>
<dbReference type="RefSeq" id="XP_033677616.1">
    <property type="nucleotide sequence ID" value="XM_033827230.1"/>
</dbReference>
<dbReference type="AlphaFoldDB" id="A0A6A6HY07"/>
<dbReference type="SUPFAM" id="SSF52343">
    <property type="entry name" value="Ferredoxin reductase-like, C-terminal NADP-linked domain"/>
    <property type="match status" value="1"/>
</dbReference>
<dbReference type="SFLD" id="SFLDS00052">
    <property type="entry name" value="Ferric_Reductase_Domain"/>
    <property type="match status" value="1"/>
</dbReference>
<sequence>MAAGVDSLDDVRYQHHLEHRGESNQRIAQAFWLAIWTLVVARFAQRVWAWGIRKCLHKTSAWSHNSPLSVPIERIQALFKAISLLPFPRLFGIRPTNLSLGHVAILAVYICTIVSLLVTVDAPKLSSHFLDDVAFRAAWITLAQVPLLYFLSTKRGPLNLLAGLSHERISWIHRWVGRALFVSATTHMAIMMSSISVNDLMRSPGKAMSVVRYGAGAYGTLVWIALSSILPVRRWSYRVFYINHWAMTLVFLWILSHHVPRYARLPIYASVAIVAFDKCLACYGFLWNNVSVRPLKRRFAKFRKEPGRQVLAMGHPVKMMTPFITNLGLHPKESATIIRICDAPLAWRPGQHVRLYLPKLGMLEIHPFTPATCSEASSAPFPAYKHHDAEHNGLLSSCSTPPTNDMVLMIRSHSGLTKRLADYYSKWLSLPCPNASRPCSSLTAYIDGPYGSPPTWEDYENITLIASSTGVSFILSILEYLEQLCFNGHPRLRTQHIRFIWANRHIEPQFEASVMDLLSKHSAMLRESDIMVEAEFYATCPQSEERGMEPEMREYDPFAHLRRPRRNYFAGRPPLRIRNPNALDDEEDEDEEEEDLKHVSPVVSEVESCLSYESDASTLIDQEERPIISDRQSTLDELDTSCWSRMPSLRFPRATPKAADSESCQCGLIRYQQRKTGSKRQPEFITRFYGSRPNIPHIVSVAASRTSTAKTMVAVCSNAGVAMQAKSAVARMNLDFAMGRRERGVDIHTEGFM</sequence>
<keyword evidence="7" id="KW-0406">Ion transport</keyword>
<dbReference type="GeneID" id="54580560"/>
<dbReference type="GO" id="GO:0015677">
    <property type="term" value="P:copper ion import"/>
    <property type="evidence" value="ECO:0007669"/>
    <property type="project" value="TreeGrafter"/>
</dbReference>
<evidence type="ECO:0000313" key="14">
    <source>
        <dbReference type="Proteomes" id="UP000800094"/>
    </source>
</evidence>
<feature type="region of interest" description="Disordered" evidence="10">
    <location>
        <begin position="574"/>
        <end position="600"/>
    </location>
</feature>
<keyword evidence="9" id="KW-0325">Glycoprotein</keyword>
<keyword evidence="6" id="KW-0560">Oxidoreductase</keyword>
<evidence type="ECO:0000256" key="7">
    <source>
        <dbReference type="ARBA" id="ARBA00023065"/>
    </source>
</evidence>
<dbReference type="Pfam" id="PF08030">
    <property type="entry name" value="NAD_binding_6"/>
    <property type="match status" value="1"/>
</dbReference>
<dbReference type="CDD" id="cd06186">
    <property type="entry name" value="NOX_Duox_like_FAD_NADP"/>
    <property type="match status" value="1"/>
</dbReference>
<evidence type="ECO:0000313" key="13">
    <source>
        <dbReference type="EMBL" id="KAF2242612.1"/>
    </source>
</evidence>
<feature type="transmembrane region" description="Helical" evidence="11">
    <location>
        <begin position="215"/>
        <end position="232"/>
    </location>
</feature>
<evidence type="ECO:0000256" key="6">
    <source>
        <dbReference type="ARBA" id="ARBA00023002"/>
    </source>
</evidence>
<feature type="transmembrane region" description="Helical" evidence="11">
    <location>
        <begin position="239"/>
        <end position="255"/>
    </location>
</feature>
<keyword evidence="8 11" id="KW-0472">Membrane</keyword>
<dbReference type="InterPro" id="IPR013130">
    <property type="entry name" value="Fe3_Rdtase_TM_dom"/>
</dbReference>
<accession>A0A6A6HY07</accession>
<evidence type="ECO:0000256" key="4">
    <source>
        <dbReference type="ARBA" id="ARBA00022692"/>
    </source>
</evidence>
<dbReference type="GO" id="GO:0005886">
    <property type="term" value="C:plasma membrane"/>
    <property type="evidence" value="ECO:0007669"/>
    <property type="project" value="TreeGrafter"/>
</dbReference>
<keyword evidence="14" id="KW-1185">Reference proteome</keyword>
<feature type="transmembrane region" description="Helical" evidence="11">
    <location>
        <begin position="175"/>
        <end position="195"/>
    </location>
</feature>
<feature type="transmembrane region" description="Helical" evidence="11">
    <location>
        <begin position="27"/>
        <end position="44"/>
    </location>
</feature>
<comment type="similarity">
    <text evidence="2">Belongs to the ferric reductase (FRE) family.</text>
</comment>
<feature type="compositionally biased region" description="Acidic residues" evidence="10">
    <location>
        <begin position="583"/>
        <end position="594"/>
    </location>
</feature>
<evidence type="ECO:0000256" key="2">
    <source>
        <dbReference type="ARBA" id="ARBA00006278"/>
    </source>
</evidence>
<keyword evidence="3" id="KW-0813">Transport</keyword>
<dbReference type="GO" id="GO:0006826">
    <property type="term" value="P:iron ion transport"/>
    <property type="evidence" value="ECO:0007669"/>
    <property type="project" value="TreeGrafter"/>
</dbReference>
<dbReference type="GO" id="GO:0000293">
    <property type="term" value="F:ferric-chelate reductase activity"/>
    <property type="evidence" value="ECO:0007669"/>
    <property type="project" value="TreeGrafter"/>
</dbReference>
<proteinExistence type="inferred from homology"/>
<evidence type="ECO:0000256" key="11">
    <source>
        <dbReference type="SAM" id="Phobius"/>
    </source>
</evidence>
<dbReference type="InterPro" id="IPR017927">
    <property type="entry name" value="FAD-bd_FR_type"/>
</dbReference>
<evidence type="ECO:0000256" key="8">
    <source>
        <dbReference type="ARBA" id="ARBA00023136"/>
    </source>
</evidence>
<keyword evidence="4 11" id="KW-0812">Transmembrane</keyword>
<dbReference type="InterPro" id="IPR013121">
    <property type="entry name" value="Fe_red_NAD-bd_6"/>
</dbReference>
<evidence type="ECO:0000256" key="10">
    <source>
        <dbReference type="SAM" id="MobiDB-lite"/>
    </source>
</evidence>
<dbReference type="OrthoDB" id="3944240at2759"/>
<dbReference type="Proteomes" id="UP000800094">
    <property type="component" value="Unassembled WGS sequence"/>
</dbReference>
<dbReference type="EMBL" id="ML987207">
    <property type="protein sequence ID" value="KAF2242612.1"/>
    <property type="molecule type" value="Genomic_DNA"/>
</dbReference>
<dbReference type="Pfam" id="PF01794">
    <property type="entry name" value="Ferric_reduct"/>
    <property type="match status" value="1"/>
</dbReference>
<dbReference type="InterPro" id="IPR039261">
    <property type="entry name" value="FNR_nucleotide-bd"/>
</dbReference>
<organism evidence="13 14">
    <name type="scientific">Trematosphaeria pertusa</name>
    <dbReference type="NCBI Taxonomy" id="390896"/>
    <lineage>
        <taxon>Eukaryota</taxon>
        <taxon>Fungi</taxon>
        <taxon>Dikarya</taxon>
        <taxon>Ascomycota</taxon>
        <taxon>Pezizomycotina</taxon>
        <taxon>Dothideomycetes</taxon>
        <taxon>Pleosporomycetidae</taxon>
        <taxon>Pleosporales</taxon>
        <taxon>Massarineae</taxon>
        <taxon>Trematosphaeriaceae</taxon>
        <taxon>Trematosphaeria</taxon>
    </lineage>
</organism>
<dbReference type="Gene3D" id="3.40.50.80">
    <property type="entry name" value="Nucleotide-binding domain of ferredoxin-NADP reductase (FNR) module"/>
    <property type="match status" value="1"/>
</dbReference>
<evidence type="ECO:0000256" key="9">
    <source>
        <dbReference type="ARBA" id="ARBA00023180"/>
    </source>
</evidence>
<evidence type="ECO:0000256" key="1">
    <source>
        <dbReference type="ARBA" id="ARBA00004141"/>
    </source>
</evidence>
<dbReference type="PANTHER" id="PTHR32361">
    <property type="entry name" value="FERRIC/CUPRIC REDUCTASE TRANSMEMBRANE COMPONENT"/>
    <property type="match status" value="1"/>
</dbReference>
<gene>
    <name evidence="13" type="ORF">BU26DRAFT_510452</name>
</gene>
<feature type="domain" description="FAD-binding FR-type" evidence="12">
    <location>
        <begin position="297"/>
        <end position="456"/>
    </location>
</feature>
<dbReference type="SFLD" id="SFLDG01168">
    <property type="entry name" value="Ferric_reductase_subgroup_(FRE"/>
    <property type="match status" value="1"/>
</dbReference>
<keyword evidence="5 11" id="KW-1133">Transmembrane helix</keyword>
<comment type="subcellular location">
    <subcellularLocation>
        <location evidence="1">Membrane</location>
        <topology evidence="1">Multi-pass membrane protein</topology>
    </subcellularLocation>
</comment>
<dbReference type="PROSITE" id="PS51384">
    <property type="entry name" value="FAD_FR"/>
    <property type="match status" value="1"/>
</dbReference>
<dbReference type="PANTHER" id="PTHR32361:SF9">
    <property type="entry name" value="FERRIC REDUCTASE TRANSMEMBRANE COMPONENT 3-RELATED"/>
    <property type="match status" value="1"/>
</dbReference>
<protein>
    <recommendedName>
        <fullName evidence="12">FAD-binding FR-type domain-containing protein</fullName>
    </recommendedName>
</protein>
<evidence type="ECO:0000259" key="12">
    <source>
        <dbReference type="PROSITE" id="PS51384"/>
    </source>
</evidence>